<keyword evidence="3" id="KW-1185">Reference proteome</keyword>
<dbReference type="GO" id="GO:0006950">
    <property type="term" value="P:response to stress"/>
    <property type="evidence" value="ECO:0007669"/>
    <property type="project" value="TreeGrafter"/>
</dbReference>
<dbReference type="Gene3D" id="1.10.10.10">
    <property type="entry name" value="Winged helix-like DNA-binding domain superfamily/Winged helix DNA-binding domain"/>
    <property type="match status" value="1"/>
</dbReference>
<evidence type="ECO:0000259" key="1">
    <source>
        <dbReference type="PROSITE" id="PS50995"/>
    </source>
</evidence>
<dbReference type="PROSITE" id="PS50995">
    <property type="entry name" value="HTH_MARR_2"/>
    <property type="match status" value="1"/>
</dbReference>
<dbReference type="OrthoDB" id="162531at2"/>
<gene>
    <name evidence="2" type="ORF">FGL98_06915</name>
</gene>
<comment type="caution">
    <text evidence="2">The sequence shown here is derived from an EMBL/GenBank/DDBJ whole genome shotgun (WGS) entry which is preliminary data.</text>
</comment>
<dbReference type="InterPro" id="IPR036388">
    <property type="entry name" value="WH-like_DNA-bd_sf"/>
</dbReference>
<dbReference type="SMART" id="SM00347">
    <property type="entry name" value="HTH_MARR"/>
    <property type="match status" value="1"/>
</dbReference>
<evidence type="ECO:0000313" key="2">
    <source>
        <dbReference type="EMBL" id="TWP37255.1"/>
    </source>
</evidence>
<dbReference type="Proteomes" id="UP000320244">
    <property type="component" value="Unassembled WGS sequence"/>
</dbReference>
<protein>
    <submittedName>
        <fullName evidence="2">MarR family transcriptional regulator</fullName>
    </submittedName>
</protein>
<accession>A0A563E4B2</accession>
<reference evidence="2 3" key="1">
    <citation type="submission" date="2019-05" db="EMBL/GenBank/DDBJ databases">
        <authorList>
            <person name="Lee S.D."/>
        </authorList>
    </citation>
    <scope>NUCLEOTIDE SEQUENCE [LARGE SCALE GENOMIC DNA]</scope>
    <source>
        <strain evidence="2 3">C5-26</strain>
    </source>
</reference>
<dbReference type="PRINTS" id="PR00598">
    <property type="entry name" value="HTHMARR"/>
</dbReference>
<dbReference type="AlphaFoldDB" id="A0A563E4B2"/>
<dbReference type="EMBL" id="VCQV01000007">
    <property type="protein sequence ID" value="TWP37255.1"/>
    <property type="molecule type" value="Genomic_DNA"/>
</dbReference>
<dbReference type="InterPro" id="IPR036390">
    <property type="entry name" value="WH_DNA-bd_sf"/>
</dbReference>
<dbReference type="Pfam" id="PF12802">
    <property type="entry name" value="MarR_2"/>
    <property type="match status" value="1"/>
</dbReference>
<name>A0A563E4B2_9MICO</name>
<dbReference type="GO" id="GO:0003700">
    <property type="term" value="F:DNA-binding transcription factor activity"/>
    <property type="evidence" value="ECO:0007669"/>
    <property type="project" value="InterPro"/>
</dbReference>
<dbReference type="InterPro" id="IPR039422">
    <property type="entry name" value="MarR/SlyA-like"/>
</dbReference>
<proteinExistence type="predicted"/>
<organism evidence="2 3">
    <name type="scientific">Leekyejoonella antrihumi</name>
    <dbReference type="NCBI Taxonomy" id="1660198"/>
    <lineage>
        <taxon>Bacteria</taxon>
        <taxon>Bacillati</taxon>
        <taxon>Actinomycetota</taxon>
        <taxon>Actinomycetes</taxon>
        <taxon>Micrococcales</taxon>
        <taxon>Dermacoccaceae</taxon>
        <taxon>Leekyejoonella</taxon>
    </lineage>
</organism>
<dbReference type="SUPFAM" id="SSF46785">
    <property type="entry name" value="Winged helix' DNA-binding domain"/>
    <property type="match status" value="1"/>
</dbReference>
<evidence type="ECO:0000313" key="3">
    <source>
        <dbReference type="Proteomes" id="UP000320244"/>
    </source>
</evidence>
<dbReference type="InterPro" id="IPR000835">
    <property type="entry name" value="HTH_MarR-typ"/>
</dbReference>
<feature type="domain" description="HTH marR-type" evidence="1">
    <location>
        <begin position="1"/>
        <end position="125"/>
    </location>
</feature>
<sequence>MLSVVMDHRAQWRRAVEDRIGMPFSRYRALRRIADRSRTQRDLANSLGVDASATTAIVADLVERGYIRQVPHATDRRCRVVEITDDGATRLAEIQSIPDGVPEVMFALSATQQRDLAGLLDVLRTAQA</sequence>
<dbReference type="PANTHER" id="PTHR33164">
    <property type="entry name" value="TRANSCRIPTIONAL REGULATOR, MARR FAMILY"/>
    <property type="match status" value="1"/>
</dbReference>
<dbReference type="PANTHER" id="PTHR33164:SF43">
    <property type="entry name" value="HTH-TYPE TRANSCRIPTIONAL REPRESSOR YETL"/>
    <property type="match status" value="1"/>
</dbReference>
<reference evidence="2 3" key="2">
    <citation type="submission" date="2019-08" db="EMBL/GenBank/DDBJ databases">
        <title>Jejuicoccus antrihumi gen. nov., sp. nov., a new member of the family Dermacoccaceae isolated from a cave.</title>
        <authorList>
            <person name="Schumann P."/>
            <person name="Kim I.S."/>
        </authorList>
    </citation>
    <scope>NUCLEOTIDE SEQUENCE [LARGE SCALE GENOMIC DNA]</scope>
    <source>
        <strain evidence="2 3">C5-26</strain>
    </source>
</reference>